<keyword evidence="3" id="KW-1185">Reference proteome</keyword>
<evidence type="ECO:0000256" key="1">
    <source>
        <dbReference type="SAM" id="MobiDB-lite"/>
    </source>
</evidence>
<dbReference type="EMBL" id="BGPR01005608">
    <property type="protein sequence ID" value="GBN11770.1"/>
    <property type="molecule type" value="Genomic_DNA"/>
</dbReference>
<feature type="region of interest" description="Disordered" evidence="1">
    <location>
        <begin position="1"/>
        <end position="23"/>
    </location>
</feature>
<name>A0A4Y2LCB4_ARAVE</name>
<evidence type="ECO:0000313" key="3">
    <source>
        <dbReference type="Proteomes" id="UP000499080"/>
    </source>
</evidence>
<sequence length="80" mass="9673">MMRMRHGNSHLEESRNSDWKRGRNRQNDWNKVWWLEQLQENKRMSCIHEEICLGHDGNIEAASEPIMRKLCQNQINPENN</sequence>
<dbReference type="AlphaFoldDB" id="A0A4Y2LCB4"/>
<protein>
    <submittedName>
        <fullName evidence="2">Uncharacterized protein</fullName>
    </submittedName>
</protein>
<gene>
    <name evidence="2" type="ORF">AVEN_272705_1</name>
</gene>
<accession>A0A4Y2LCB4</accession>
<organism evidence="2 3">
    <name type="scientific">Araneus ventricosus</name>
    <name type="common">Orbweaver spider</name>
    <name type="synonym">Epeira ventricosa</name>
    <dbReference type="NCBI Taxonomy" id="182803"/>
    <lineage>
        <taxon>Eukaryota</taxon>
        <taxon>Metazoa</taxon>
        <taxon>Ecdysozoa</taxon>
        <taxon>Arthropoda</taxon>
        <taxon>Chelicerata</taxon>
        <taxon>Arachnida</taxon>
        <taxon>Araneae</taxon>
        <taxon>Araneomorphae</taxon>
        <taxon>Entelegynae</taxon>
        <taxon>Araneoidea</taxon>
        <taxon>Araneidae</taxon>
        <taxon>Araneus</taxon>
    </lineage>
</organism>
<reference evidence="2 3" key="1">
    <citation type="journal article" date="2019" name="Sci. Rep.">
        <title>Orb-weaving spider Araneus ventricosus genome elucidates the spidroin gene catalogue.</title>
        <authorList>
            <person name="Kono N."/>
            <person name="Nakamura H."/>
            <person name="Ohtoshi R."/>
            <person name="Moran D.A.P."/>
            <person name="Shinohara A."/>
            <person name="Yoshida Y."/>
            <person name="Fujiwara M."/>
            <person name="Mori M."/>
            <person name="Tomita M."/>
            <person name="Arakawa K."/>
        </authorList>
    </citation>
    <scope>NUCLEOTIDE SEQUENCE [LARGE SCALE GENOMIC DNA]</scope>
</reference>
<dbReference type="Proteomes" id="UP000499080">
    <property type="component" value="Unassembled WGS sequence"/>
</dbReference>
<comment type="caution">
    <text evidence="2">The sequence shown here is derived from an EMBL/GenBank/DDBJ whole genome shotgun (WGS) entry which is preliminary data.</text>
</comment>
<feature type="compositionally biased region" description="Basic and acidic residues" evidence="1">
    <location>
        <begin position="9"/>
        <end position="23"/>
    </location>
</feature>
<proteinExistence type="predicted"/>
<evidence type="ECO:0000313" key="2">
    <source>
        <dbReference type="EMBL" id="GBN11770.1"/>
    </source>
</evidence>